<gene>
    <name evidence="5" type="ORF">SLEP1_g21646</name>
</gene>
<comment type="similarity">
    <text evidence="1 3">Belongs to the peptidase S8 family.</text>
</comment>
<feature type="domain" description="Peptidase S8/S53" evidence="4">
    <location>
        <begin position="59"/>
        <end position="167"/>
    </location>
</feature>
<dbReference type="PANTHER" id="PTHR10795">
    <property type="entry name" value="PROPROTEIN CONVERTASE SUBTILISIN/KEXIN"/>
    <property type="match status" value="1"/>
</dbReference>
<evidence type="ECO:0000313" key="6">
    <source>
        <dbReference type="Proteomes" id="UP001054252"/>
    </source>
</evidence>
<evidence type="ECO:0000259" key="4">
    <source>
        <dbReference type="Pfam" id="PF00082"/>
    </source>
</evidence>
<dbReference type="EMBL" id="BPVZ01000032">
    <property type="protein sequence ID" value="GKV10253.1"/>
    <property type="molecule type" value="Genomic_DNA"/>
</dbReference>
<proteinExistence type="inferred from homology"/>
<evidence type="ECO:0000313" key="5">
    <source>
        <dbReference type="EMBL" id="GKV10253.1"/>
    </source>
</evidence>
<dbReference type="InterPro" id="IPR045051">
    <property type="entry name" value="SBT"/>
</dbReference>
<comment type="caution">
    <text evidence="3">Lacks conserved residue(s) required for the propagation of feature annotation.</text>
</comment>
<dbReference type="Gene3D" id="2.60.40.2310">
    <property type="match status" value="1"/>
</dbReference>
<keyword evidence="2" id="KW-0732">Signal</keyword>
<evidence type="ECO:0000256" key="2">
    <source>
        <dbReference type="ARBA" id="ARBA00022729"/>
    </source>
</evidence>
<reference evidence="5 6" key="1">
    <citation type="journal article" date="2021" name="Commun. Biol.">
        <title>The genome of Shorea leprosula (Dipterocarpaceae) highlights the ecological relevance of drought in aseasonal tropical rainforests.</title>
        <authorList>
            <person name="Ng K.K.S."/>
            <person name="Kobayashi M.J."/>
            <person name="Fawcett J.A."/>
            <person name="Hatakeyama M."/>
            <person name="Paape T."/>
            <person name="Ng C.H."/>
            <person name="Ang C.C."/>
            <person name="Tnah L.H."/>
            <person name="Lee C.T."/>
            <person name="Nishiyama T."/>
            <person name="Sese J."/>
            <person name="O'Brien M.J."/>
            <person name="Copetti D."/>
            <person name="Mohd Noor M.I."/>
            <person name="Ong R.C."/>
            <person name="Putra M."/>
            <person name="Sireger I.Z."/>
            <person name="Indrioko S."/>
            <person name="Kosugi Y."/>
            <person name="Izuno A."/>
            <person name="Isagi Y."/>
            <person name="Lee S.L."/>
            <person name="Shimizu K.K."/>
        </authorList>
    </citation>
    <scope>NUCLEOTIDE SEQUENCE [LARGE SCALE GENOMIC DNA]</scope>
    <source>
        <strain evidence="5">214</strain>
    </source>
</reference>
<sequence>MEELTRVGAYAAILMSDLPDIGVDRYNIPNEVLSTVSGGLVTKYARSVSGANIRCMRFMLTILGSKPAPEVANFSSKGPDPINPGIVRPDIIAPGIDVLAAVAPKKPFTELGKYKLVTDYALYSGKSMAEPHVAGVAALLKAVHPSWSPAAIKSAIMTTVYTQSNNGSTLIDQLTHLPATPRCYGAGHVNPTKAIDPGLIYDMDQQDYIDFLCGLGYNDAKMKAVLRQSQCNCSKGRTDLNYPSFVAIFSNQATSNFH</sequence>
<evidence type="ECO:0000256" key="1">
    <source>
        <dbReference type="ARBA" id="ARBA00011073"/>
    </source>
</evidence>
<evidence type="ECO:0000256" key="3">
    <source>
        <dbReference type="PROSITE-ProRule" id="PRU01240"/>
    </source>
</evidence>
<dbReference type="AlphaFoldDB" id="A0AAV5J6M0"/>
<organism evidence="5 6">
    <name type="scientific">Rubroshorea leprosula</name>
    <dbReference type="NCBI Taxonomy" id="152421"/>
    <lineage>
        <taxon>Eukaryota</taxon>
        <taxon>Viridiplantae</taxon>
        <taxon>Streptophyta</taxon>
        <taxon>Embryophyta</taxon>
        <taxon>Tracheophyta</taxon>
        <taxon>Spermatophyta</taxon>
        <taxon>Magnoliopsida</taxon>
        <taxon>eudicotyledons</taxon>
        <taxon>Gunneridae</taxon>
        <taxon>Pentapetalae</taxon>
        <taxon>rosids</taxon>
        <taxon>malvids</taxon>
        <taxon>Malvales</taxon>
        <taxon>Dipterocarpaceae</taxon>
        <taxon>Rubroshorea</taxon>
    </lineage>
</organism>
<dbReference type="GO" id="GO:0004252">
    <property type="term" value="F:serine-type endopeptidase activity"/>
    <property type="evidence" value="ECO:0007669"/>
    <property type="project" value="InterPro"/>
</dbReference>
<dbReference type="InterPro" id="IPR000209">
    <property type="entry name" value="Peptidase_S8/S53_dom"/>
</dbReference>
<protein>
    <recommendedName>
        <fullName evidence="4">Peptidase S8/S53 domain-containing protein</fullName>
    </recommendedName>
</protein>
<dbReference type="Gene3D" id="3.40.50.200">
    <property type="entry name" value="Peptidase S8/S53 domain"/>
    <property type="match status" value="1"/>
</dbReference>
<name>A0AAV5J6M0_9ROSI</name>
<dbReference type="PROSITE" id="PS51892">
    <property type="entry name" value="SUBTILASE"/>
    <property type="match status" value="1"/>
</dbReference>
<dbReference type="Gene3D" id="3.50.30.30">
    <property type="match status" value="1"/>
</dbReference>
<dbReference type="SUPFAM" id="SSF52743">
    <property type="entry name" value="Subtilisin-like"/>
    <property type="match status" value="1"/>
</dbReference>
<dbReference type="GO" id="GO:0006508">
    <property type="term" value="P:proteolysis"/>
    <property type="evidence" value="ECO:0007669"/>
    <property type="project" value="InterPro"/>
</dbReference>
<dbReference type="Proteomes" id="UP001054252">
    <property type="component" value="Unassembled WGS sequence"/>
</dbReference>
<dbReference type="InterPro" id="IPR036852">
    <property type="entry name" value="Peptidase_S8/S53_dom_sf"/>
</dbReference>
<dbReference type="Pfam" id="PF00082">
    <property type="entry name" value="Peptidase_S8"/>
    <property type="match status" value="1"/>
</dbReference>
<accession>A0AAV5J6M0</accession>
<comment type="caution">
    <text evidence="5">The sequence shown here is derived from an EMBL/GenBank/DDBJ whole genome shotgun (WGS) entry which is preliminary data.</text>
</comment>
<keyword evidence="6" id="KW-1185">Reference proteome</keyword>